<keyword evidence="2" id="KW-0479">Metal-binding</keyword>
<organism evidence="6 7">
    <name type="scientific">Clostridium tyrobutyricum DIVETGP</name>
    <dbReference type="NCBI Taxonomy" id="1408889"/>
    <lineage>
        <taxon>Bacteria</taxon>
        <taxon>Bacillati</taxon>
        <taxon>Bacillota</taxon>
        <taxon>Clostridia</taxon>
        <taxon>Eubacteriales</taxon>
        <taxon>Clostridiaceae</taxon>
        <taxon>Clostridium</taxon>
    </lineage>
</organism>
<dbReference type="PROSITE" id="PS51918">
    <property type="entry name" value="RADICAL_SAM"/>
    <property type="match status" value="1"/>
</dbReference>
<keyword evidence="1" id="KW-0949">S-adenosyl-L-methionine</keyword>
<sequence>MSAKRNELTLKEVIDKYNDVSPFVIIKADVQRRSVIYTDRAIKAADKNVHQLQSRGIFFSIGEKEDYFPVSLLLRDGTSIMTGPLPTAKNPYVVDYIDGKFYITDNGEIVEEVEYWTKPDYYEKFTSRGTPMWHIATSRPQRIDIDPYSYCHFWDNGKGCKYCNIGSNFNRNKIQNNKPARLDPQDVYETVKEALKEPGRLESVFLTAGSILSGDEIFDDEVNLYIDILQAIGENFKTKRFPSQMISSAFNEKQLQKIYENTGIMSFTSDIEVLDEEKFKWICPGKDKLIGYKEWKRRIIAAVDIFGRGNVNSGIVGGVELAKPYGFKDEDEALKSILEEAEKFAEKGVSIVQCVWTPYPGSVFQNQENPSLEYYVKLSKSLDDIRRKYGLNIDMDNYRICGNHPDTDLSRVI</sequence>
<evidence type="ECO:0000256" key="4">
    <source>
        <dbReference type="ARBA" id="ARBA00023014"/>
    </source>
</evidence>
<dbReference type="RefSeq" id="WP_017895281.1">
    <property type="nucleotide sequence ID" value="NZ_CBXI010000007.1"/>
</dbReference>
<dbReference type="InterPro" id="IPR007197">
    <property type="entry name" value="rSAM"/>
</dbReference>
<keyword evidence="4" id="KW-0411">Iron-sulfur</keyword>
<dbReference type="InterPro" id="IPR058240">
    <property type="entry name" value="rSAM_sf"/>
</dbReference>
<evidence type="ECO:0000256" key="2">
    <source>
        <dbReference type="ARBA" id="ARBA00022723"/>
    </source>
</evidence>
<accession>W6N2X6</accession>
<protein>
    <recommendedName>
        <fullName evidence="5">Radical SAM core domain-containing protein</fullName>
    </recommendedName>
</protein>
<dbReference type="GO" id="GO:0046872">
    <property type="term" value="F:metal ion binding"/>
    <property type="evidence" value="ECO:0007669"/>
    <property type="project" value="UniProtKB-KW"/>
</dbReference>
<evidence type="ECO:0000313" key="6">
    <source>
        <dbReference type="EMBL" id="CDL90426.1"/>
    </source>
</evidence>
<dbReference type="GO" id="GO:0051536">
    <property type="term" value="F:iron-sulfur cluster binding"/>
    <property type="evidence" value="ECO:0007669"/>
    <property type="project" value="UniProtKB-KW"/>
</dbReference>
<dbReference type="NCBIfam" id="NF045502">
    <property type="entry name" value="variant_rSAM"/>
    <property type="match status" value="1"/>
</dbReference>
<evidence type="ECO:0000259" key="5">
    <source>
        <dbReference type="PROSITE" id="PS51918"/>
    </source>
</evidence>
<dbReference type="EMBL" id="CBXI010000007">
    <property type="protein sequence ID" value="CDL90426.1"/>
    <property type="molecule type" value="Genomic_DNA"/>
</dbReference>
<keyword evidence="7" id="KW-1185">Reference proteome</keyword>
<dbReference type="OrthoDB" id="5391057at2"/>
<proteinExistence type="predicted"/>
<dbReference type="GO" id="GO:0003824">
    <property type="term" value="F:catalytic activity"/>
    <property type="evidence" value="ECO:0007669"/>
    <property type="project" value="InterPro"/>
</dbReference>
<evidence type="ECO:0000313" key="7">
    <source>
        <dbReference type="Proteomes" id="UP000019482"/>
    </source>
</evidence>
<dbReference type="Gene3D" id="3.20.20.70">
    <property type="entry name" value="Aldolase class I"/>
    <property type="match status" value="1"/>
</dbReference>
<dbReference type="GeneID" id="29419266"/>
<keyword evidence="3" id="KW-0408">Iron</keyword>
<dbReference type="Proteomes" id="UP000019482">
    <property type="component" value="Unassembled WGS sequence"/>
</dbReference>
<evidence type="ECO:0000256" key="1">
    <source>
        <dbReference type="ARBA" id="ARBA00022691"/>
    </source>
</evidence>
<dbReference type="SUPFAM" id="SSF102114">
    <property type="entry name" value="Radical SAM enzymes"/>
    <property type="match status" value="1"/>
</dbReference>
<dbReference type="AlphaFoldDB" id="W6N2X6"/>
<gene>
    <name evidence="6" type="ORF">CTDIVETGP_0496</name>
</gene>
<name>W6N2X6_CLOTY</name>
<reference evidence="6 7" key="1">
    <citation type="journal article" date="2015" name="Genome Announc.">
        <title>Draft Genome Sequence of Clostridium tyrobutyricum Strain DIVETGP, Isolated from Cow's Milk for Grana Padano Production.</title>
        <authorList>
            <person name="Soggiu A."/>
            <person name="Piras C."/>
            <person name="Gaiarsa S."/>
            <person name="Sassera D."/>
            <person name="Roncada P."/>
            <person name="Bendixen E."/>
            <person name="Brasca M."/>
            <person name="Bonizzi L."/>
        </authorList>
    </citation>
    <scope>NUCLEOTIDE SEQUENCE [LARGE SCALE GENOMIC DNA]</scope>
    <source>
        <strain evidence="6 7">DIVETGP</strain>
    </source>
</reference>
<feature type="domain" description="Radical SAM core" evidence="5">
    <location>
        <begin position="133"/>
        <end position="386"/>
    </location>
</feature>
<comment type="caution">
    <text evidence="6">The sequence shown here is derived from an EMBL/GenBank/DDBJ whole genome shotgun (WGS) entry which is preliminary data.</text>
</comment>
<dbReference type="InterPro" id="IPR013785">
    <property type="entry name" value="Aldolase_TIM"/>
</dbReference>
<evidence type="ECO:0000256" key="3">
    <source>
        <dbReference type="ARBA" id="ARBA00023004"/>
    </source>
</evidence>